<dbReference type="GO" id="GO:0046306">
    <property type="term" value="P:alkanesulfonate catabolic process"/>
    <property type="evidence" value="ECO:0007669"/>
    <property type="project" value="TreeGrafter"/>
</dbReference>
<evidence type="ECO:0000259" key="5">
    <source>
        <dbReference type="Pfam" id="PF00296"/>
    </source>
</evidence>
<evidence type="ECO:0000256" key="2">
    <source>
        <dbReference type="ARBA" id="ARBA00022643"/>
    </source>
</evidence>
<dbReference type="EMBL" id="JADIVZ010000003">
    <property type="protein sequence ID" value="MBF4161722.1"/>
    <property type="molecule type" value="Genomic_DNA"/>
</dbReference>
<dbReference type="InterPro" id="IPR050172">
    <property type="entry name" value="SsuD_RutA_monooxygenase"/>
</dbReference>
<keyword evidence="3 6" id="KW-0560">Oxidoreductase</keyword>
<keyword evidence="4" id="KW-0503">Monooxygenase</keyword>
<keyword evidence="2" id="KW-0288">FMN</keyword>
<keyword evidence="7" id="KW-1185">Reference proteome</keyword>
<evidence type="ECO:0000256" key="4">
    <source>
        <dbReference type="ARBA" id="ARBA00023033"/>
    </source>
</evidence>
<dbReference type="EC" id="1.-.-.-" evidence="6"/>
<dbReference type="Proteomes" id="UP000656804">
    <property type="component" value="Unassembled WGS sequence"/>
</dbReference>
<reference evidence="6" key="1">
    <citation type="submission" date="2020-11" db="EMBL/GenBank/DDBJ databases">
        <title>Nocardioides sp. CBS4Y-1, whole genome shotgun sequence.</title>
        <authorList>
            <person name="Tuo L."/>
        </authorList>
    </citation>
    <scope>NUCLEOTIDE SEQUENCE</scope>
    <source>
        <strain evidence="6">CBS4Y-1</strain>
    </source>
</reference>
<dbReference type="InterPro" id="IPR011251">
    <property type="entry name" value="Luciferase-like_dom"/>
</dbReference>
<evidence type="ECO:0000313" key="7">
    <source>
        <dbReference type="Proteomes" id="UP000656804"/>
    </source>
</evidence>
<dbReference type="GO" id="GO:0008726">
    <property type="term" value="F:alkanesulfonate monooxygenase activity"/>
    <property type="evidence" value="ECO:0007669"/>
    <property type="project" value="TreeGrafter"/>
</dbReference>
<comment type="caution">
    <text evidence="6">The sequence shown here is derived from an EMBL/GenBank/DDBJ whole genome shotgun (WGS) entry which is preliminary data.</text>
</comment>
<evidence type="ECO:0000256" key="3">
    <source>
        <dbReference type="ARBA" id="ARBA00023002"/>
    </source>
</evidence>
<proteinExistence type="predicted"/>
<name>A0A930Y767_9ACTN</name>
<evidence type="ECO:0000256" key="1">
    <source>
        <dbReference type="ARBA" id="ARBA00022630"/>
    </source>
</evidence>
<dbReference type="RefSeq" id="WP_194502988.1">
    <property type="nucleotide sequence ID" value="NZ_JADIVZ010000003.1"/>
</dbReference>
<gene>
    <name evidence="6" type="ORF">ISG29_08465</name>
</gene>
<dbReference type="PANTHER" id="PTHR42847">
    <property type="entry name" value="ALKANESULFONATE MONOOXYGENASE"/>
    <property type="match status" value="1"/>
</dbReference>
<evidence type="ECO:0000313" key="6">
    <source>
        <dbReference type="EMBL" id="MBF4161722.1"/>
    </source>
</evidence>
<dbReference type="NCBIfam" id="TIGR03619">
    <property type="entry name" value="F420_Rv2161c"/>
    <property type="match status" value="1"/>
</dbReference>
<organism evidence="6 7">
    <name type="scientific">Nocardioides acrostichi</name>
    <dbReference type="NCBI Taxonomy" id="2784339"/>
    <lineage>
        <taxon>Bacteria</taxon>
        <taxon>Bacillati</taxon>
        <taxon>Actinomycetota</taxon>
        <taxon>Actinomycetes</taxon>
        <taxon>Propionibacteriales</taxon>
        <taxon>Nocardioidaceae</taxon>
        <taxon>Nocardioides</taxon>
    </lineage>
</organism>
<dbReference type="SUPFAM" id="SSF51679">
    <property type="entry name" value="Bacterial luciferase-like"/>
    <property type="match status" value="1"/>
</dbReference>
<feature type="domain" description="Luciferase-like" evidence="5">
    <location>
        <begin position="11"/>
        <end position="245"/>
    </location>
</feature>
<dbReference type="PANTHER" id="PTHR42847:SF4">
    <property type="entry name" value="ALKANESULFONATE MONOOXYGENASE-RELATED"/>
    <property type="match status" value="1"/>
</dbReference>
<dbReference type="InterPro" id="IPR019921">
    <property type="entry name" value="Lucif-like_OxRdtase_Rv2161c"/>
</dbReference>
<dbReference type="Gene3D" id="3.20.20.30">
    <property type="entry name" value="Luciferase-like domain"/>
    <property type="match status" value="1"/>
</dbReference>
<dbReference type="AlphaFoldDB" id="A0A930Y767"/>
<protein>
    <submittedName>
        <fullName evidence="6">TIGR03619 family F420-dependent LLM class oxidoreductase</fullName>
        <ecNumber evidence="6">1.-.-.-</ecNumber>
    </submittedName>
</protein>
<accession>A0A930Y767</accession>
<dbReference type="Pfam" id="PF00296">
    <property type="entry name" value="Bac_luciferase"/>
    <property type="match status" value="1"/>
</dbReference>
<dbReference type="InterPro" id="IPR036661">
    <property type="entry name" value="Luciferase-like_sf"/>
</dbReference>
<keyword evidence="1" id="KW-0285">Flavoprotein</keyword>
<sequence>MRFSINLAWVPVEELSAIARAADETGYDSVTIPDHVLDLETIETPYPYTPDGRRRWRPESAWPDPWVLVGSLAAQTTRLRFITSVYVLSLRNPFQAAKSIGTAAVLSGGRVALGAGIGWCREEFDLLEQDFGTRGRRTDEALDLMAALWQPGWTEFEGEHYTAPRMSMEPSPGAVPVYVGGQSEVALRRAARHDGWIGDMYTVDEAGTFARRLADLRAEGGREDEFCVAVALTDALVVDDFARAADVGVTDVMTQPWAYYHGLDVSLEQKLDGLHRFADEVLAPLGAANSATRKK</sequence>